<gene>
    <name evidence="1" type="ORF">IFO66_11515</name>
</gene>
<dbReference type="EMBL" id="JACYTN010000007">
    <property type="protein sequence ID" value="MBD8498931.1"/>
    <property type="molecule type" value="Genomic_DNA"/>
</dbReference>
<organism evidence="1 2">
    <name type="scientific">Paenibacillus arenosi</name>
    <dbReference type="NCBI Taxonomy" id="2774142"/>
    <lineage>
        <taxon>Bacteria</taxon>
        <taxon>Bacillati</taxon>
        <taxon>Bacillota</taxon>
        <taxon>Bacilli</taxon>
        <taxon>Bacillales</taxon>
        <taxon>Paenibacillaceae</taxon>
        <taxon>Paenibacillus</taxon>
    </lineage>
</organism>
<evidence type="ECO:0000313" key="2">
    <source>
        <dbReference type="Proteomes" id="UP000634529"/>
    </source>
</evidence>
<dbReference type="RefSeq" id="WP_192025291.1">
    <property type="nucleotide sequence ID" value="NZ_JACYTN010000007.1"/>
</dbReference>
<sequence length="100" mass="11543">MSEQKLQFIDRISSTFGTSLEMTDEQGTSRIFDLLAEFQIEAKAYAVVVQEENGEIDVLRITDNAQGEPQLETIEEDEEWENVMELYDEVAFSDELEEDQ</sequence>
<comment type="caution">
    <text evidence="1">The sequence shown here is derived from an EMBL/GenBank/DDBJ whole genome shotgun (WGS) entry which is preliminary data.</text>
</comment>
<keyword evidence="2" id="KW-1185">Reference proteome</keyword>
<protein>
    <submittedName>
        <fullName evidence="1">DUF1292 domain-containing protein</fullName>
    </submittedName>
</protein>
<dbReference type="Pfam" id="PF06949">
    <property type="entry name" value="DUF1292"/>
    <property type="match status" value="1"/>
</dbReference>
<accession>A0ABR9AXR4</accession>
<proteinExistence type="predicted"/>
<dbReference type="InterPro" id="IPR009711">
    <property type="entry name" value="UPF0473"/>
</dbReference>
<reference evidence="1 2" key="1">
    <citation type="submission" date="2020-09" db="EMBL/GenBank/DDBJ databases">
        <title>Paenibacillus sp. CAU 1523 isolated from sand of Haeundae Beach.</title>
        <authorList>
            <person name="Kim W."/>
        </authorList>
    </citation>
    <scope>NUCLEOTIDE SEQUENCE [LARGE SCALE GENOMIC DNA]</scope>
    <source>
        <strain evidence="1 2">CAU 1523</strain>
    </source>
</reference>
<evidence type="ECO:0000313" key="1">
    <source>
        <dbReference type="EMBL" id="MBD8498931.1"/>
    </source>
</evidence>
<dbReference type="Proteomes" id="UP000634529">
    <property type="component" value="Unassembled WGS sequence"/>
</dbReference>
<name>A0ABR9AXR4_9BACL</name>